<dbReference type="EMBL" id="JAIXMP010000018">
    <property type="protein sequence ID" value="KAI9258801.1"/>
    <property type="molecule type" value="Genomic_DNA"/>
</dbReference>
<sequence length="152" mass="17592">MCNTFTFVAITIVNESCGVENLCKTLIVNGTLTLKLPLLYLFYSSGQSIEYENKKYNLHNNCFYMVMRFLYVNPKIYSDSLIDNALYFRFFPEMVTFSGRYVVIKNYFLVTITLILRRPALESAAHSTSCFYKPTIEVLVYGRALTFILTCL</sequence>
<reference evidence="1" key="2">
    <citation type="submission" date="2023-02" db="EMBL/GenBank/DDBJ databases">
        <authorList>
            <consortium name="DOE Joint Genome Institute"/>
            <person name="Mondo S.J."/>
            <person name="Chang Y."/>
            <person name="Wang Y."/>
            <person name="Ahrendt S."/>
            <person name="Andreopoulos W."/>
            <person name="Barry K."/>
            <person name="Beard J."/>
            <person name="Benny G.L."/>
            <person name="Blankenship S."/>
            <person name="Bonito G."/>
            <person name="Cuomo C."/>
            <person name="Desiro A."/>
            <person name="Gervers K.A."/>
            <person name="Hundley H."/>
            <person name="Kuo A."/>
            <person name="LaButti K."/>
            <person name="Lang B.F."/>
            <person name="Lipzen A."/>
            <person name="O'Donnell K."/>
            <person name="Pangilinan J."/>
            <person name="Reynolds N."/>
            <person name="Sandor L."/>
            <person name="Smith M.W."/>
            <person name="Tsang A."/>
            <person name="Grigoriev I.V."/>
            <person name="Stajich J.E."/>
            <person name="Spatafora J.W."/>
        </authorList>
    </citation>
    <scope>NUCLEOTIDE SEQUENCE</scope>
    <source>
        <strain evidence="1">RSA 2281</strain>
    </source>
</reference>
<protein>
    <submittedName>
        <fullName evidence="1">Uncharacterized protein</fullName>
    </submittedName>
</protein>
<name>A0AAD5PE53_9FUNG</name>
<reference evidence="1" key="1">
    <citation type="journal article" date="2022" name="IScience">
        <title>Evolution of zygomycete secretomes and the origins of terrestrial fungal ecologies.</title>
        <authorList>
            <person name="Chang Y."/>
            <person name="Wang Y."/>
            <person name="Mondo S."/>
            <person name="Ahrendt S."/>
            <person name="Andreopoulos W."/>
            <person name="Barry K."/>
            <person name="Beard J."/>
            <person name="Benny G.L."/>
            <person name="Blankenship S."/>
            <person name="Bonito G."/>
            <person name="Cuomo C."/>
            <person name="Desiro A."/>
            <person name="Gervers K.A."/>
            <person name="Hundley H."/>
            <person name="Kuo A."/>
            <person name="LaButti K."/>
            <person name="Lang B.F."/>
            <person name="Lipzen A."/>
            <person name="O'Donnell K."/>
            <person name="Pangilinan J."/>
            <person name="Reynolds N."/>
            <person name="Sandor L."/>
            <person name="Smith M.E."/>
            <person name="Tsang A."/>
            <person name="Grigoriev I.V."/>
            <person name="Stajich J.E."/>
            <person name="Spatafora J.W."/>
        </authorList>
    </citation>
    <scope>NUCLEOTIDE SEQUENCE</scope>
    <source>
        <strain evidence="1">RSA 2281</strain>
    </source>
</reference>
<proteinExistence type="predicted"/>
<accession>A0AAD5PE53</accession>
<evidence type="ECO:0000313" key="1">
    <source>
        <dbReference type="EMBL" id="KAI9258801.1"/>
    </source>
</evidence>
<evidence type="ECO:0000313" key="2">
    <source>
        <dbReference type="Proteomes" id="UP001209540"/>
    </source>
</evidence>
<dbReference type="Proteomes" id="UP001209540">
    <property type="component" value="Unassembled WGS sequence"/>
</dbReference>
<comment type="caution">
    <text evidence="1">The sequence shown here is derived from an EMBL/GenBank/DDBJ whole genome shotgun (WGS) entry which is preliminary data.</text>
</comment>
<keyword evidence="2" id="KW-1185">Reference proteome</keyword>
<gene>
    <name evidence="1" type="ORF">BDA99DRAFT_538726</name>
</gene>
<organism evidence="1 2">
    <name type="scientific">Phascolomyces articulosus</name>
    <dbReference type="NCBI Taxonomy" id="60185"/>
    <lineage>
        <taxon>Eukaryota</taxon>
        <taxon>Fungi</taxon>
        <taxon>Fungi incertae sedis</taxon>
        <taxon>Mucoromycota</taxon>
        <taxon>Mucoromycotina</taxon>
        <taxon>Mucoromycetes</taxon>
        <taxon>Mucorales</taxon>
        <taxon>Lichtheimiaceae</taxon>
        <taxon>Phascolomyces</taxon>
    </lineage>
</organism>
<dbReference type="AlphaFoldDB" id="A0AAD5PE53"/>